<proteinExistence type="predicted"/>
<dbReference type="EMBL" id="DS268496">
    <property type="protein sequence ID" value="EFP12073.1"/>
    <property type="molecule type" value="Genomic_DNA"/>
</dbReference>
<dbReference type="AlphaFoldDB" id="E3MYJ1"/>
<evidence type="ECO:0000313" key="1">
    <source>
        <dbReference type="EMBL" id="EFP12073.1"/>
    </source>
</evidence>
<reference evidence="1" key="1">
    <citation type="submission" date="2007-07" db="EMBL/GenBank/DDBJ databases">
        <title>PCAP assembly of the Caenorhabditis remanei genome.</title>
        <authorList>
            <consortium name="The Caenorhabditis remanei Sequencing Consortium"/>
            <person name="Wilson R.K."/>
        </authorList>
    </citation>
    <scope>NUCLEOTIDE SEQUENCE [LARGE SCALE GENOMIC DNA]</scope>
    <source>
        <strain evidence="1">PB4641</strain>
    </source>
</reference>
<protein>
    <submittedName>
        <fullName evidence="1">Uncharacterized protein</fullName>
    </submittedName>
</protein>
<gene>
    <name evidence="1" type="ORF">CRE_30074</name>
</gene>
<evidence type="ECO:0000313" key="2">
    <source>
        <dbReference type="Proteomes" id="UP000008281"/>
    </source>
</evidence>
<dbReference type="HOGENOM" id="CLU_2335624_0_0_1"/>
<dbReference type="InParanoid" id="E3MYJ1"/>
<sequence>MKFVVCRCRKKDRGAFLEDSDAPVYDPTLKLDISMTRVIPVTFTKYNPPNLLDAPTNGSTEIIELPDFFTSPIIATMSAAHQHACLINHRVENYEFFE</sequence>
<name>E3MYJ1_CAERE</name>
<keyword evidence="2" id="KW-1185">Reference proteome</keyword>
<dbReference type="Proteomes" id="UP000008281">
    <property type="component" value="Unassembled WGS sequence"/>
</dbReference>
<dbReference type="OrthoDB" id="5850025at2759"/>
<accession>E3MYJ1</accession>
<organism evidence="2">
    <name type="scientific">Caenorhabditis remanei</name>
    <name type="common">Caenorhabditis vulgaris</name>
    <dbReference type="NCBI Taxonomy" id="31234"/>
    <lineage>
        <taxon>Eukaryota</taxon>
        <taxon>Metazoa</taxon>
        <taxon>Ecdysozoa</taxon>
        <taxon>Nematoda</taxon>
        <taxon>Chromadorea</taxon>
        <taxon>Rhabditida</taxon>
        <taxon>Rhabditina</taxon>
        <taxon>Rhabditomorpha</taxon>
        <taxon>Rhabditoidea</taxon>
        <taxon>Rhabditidae</taxon>
        <taxon>Peloderinae</taxon>
        <taxon>Caenorhabditis</taxon>
    </lineage>
</organism>